<dbReference type="InterPro" id="IPR012337">
    <property type="entry name" value="RNaseH-like_sf"/>
</dbReference>
<dbReference type="PANTHER" id="PTHR32166">
    <property type="entry name" value="OSJNBA0013A04.12 PROTEIN"/>
    <property type="match status" value="1"/>
</dbReference>
<dbReference type="OrthoDB" id="2017576at2759"/>
<sequence length="709" mass="80865">MASSTAVKQKGKGISRPTKSIASDFDDKPLWNHVKVLQFLLMEVETECGLISGHGVAICKEITHEVCATMKIENEEAEKKKTDAQLNARKKADYVSLPEGLDLSQLKKRKSSNGGALEKSFNICNRNIADKLAARMFYASGLLFNLATSPYYKKYSEFLAVNSLPGYVPPTFNRLRTTLLAQEKAHINRKLQPIKDTWKRKGLSICSDGWSDIKRRPLINIMGASSGGPIFLKSINSSGIIKDGEYIAKLFIKAIEDVDAENVVQVITDNAGNMKLAGSIVEQTFSHIFWTPCVIHCLNLALKSMCQPSEKSTHFKNCEWILKLIGQVSSLKNFVVNYDMALAIFQKYSELSLLKVAETRFASHIIMTSRIHRVKSSLEKMVMDDEWKNYKGDKVIEAKAREIKSLVMDDEWWDTIEYLLRCTEPIVSMLRSVDLDCPKLYLIYDMWDTMIEKVKVIVFEHEGKDLITGQSNFFATIQGILVARWNKSNTPLHCMSHSLVPKYYHESWLKGESNGLRRLAPNEDIEISQNRLKCFQRYFKDSNDLKKASLEYGEFCCGNGYFGEPHVIDAMGYEEPLSWWANHGVNAPLLQNLAYKLLSHTASLSCCERNWSTFSLIHSIKRNKLATSRAEDLVFIHYNLRLLSRRKEKYTSGPSKYWDLGGDYFNIDESINDLVELSIDEPQLEGVFFEEEVQDLQEVDIEEIEEDDL</sequence>
<dbReference type="GO" id="GO:0046983">
    <property type="term" value="F:protein dimerization activity"/>
    <property type="evidence" value="ECO:0007669"/>
    <property type="project" value="InterPro"/>
</dbReference>
<organism evidence="4">
    <name type="scientific">Nicotiana tabacum</name>
    <name type="common">Common tobacco</name>
    <dbReference type="NCBI Taxonomy" id="4097"/>
    <lineage>
        <taxon>Eukaryota</taxon>
        <taxon>Viridiplantae</taxon>
        <taxon>Streptophyta</taxon>
        <taxon>Embryophyta</taxon>
        <taxon>Tracheophyta</taxon>
        <taxon>Spermatophyta</taxon>
        <taxon>Magnoliopsida</taxon>
        <taxon>eudicotyledons</taxon>
        <taxon>Gunneridae</taxon>
        <taxon>Pentapetalae</taxon>
        <taxon>asterids</taxon>
        <taxon>lamiids</taxon>
        <taxon>Solanales</taxon>
        <taxon>Solanaceae</taxon>
        <taxon>Nicotianoideae</taxon>
        <taxon>Nicotianeae</taxon>
        <taxon>Nicotiana</taxon>
    </lineage>
</organism>
<protein>
    <recommendedName>
        <fullName evidence="5">Zinc finger BED domain-containing protein RICESLEEPER 2-like</fullName>
    </recommendedName>
</protein>
<dbReference type="PANTHER" id="PTHR32166:SF81">
    <property type="entry name" value="OS06G0658400 PROTEIN"/>
    <property type="match status" value="1"/>
</dbReference>
<reference evidence="4" key="1">
    <citation type="submission" date="2025-08" db="UniProtKB">
        <authorList>
            <consortium name="RefSeq"/>
        </authorList>
    </citation>
    <scope>IDENTIFICATION</scope>
</reference>
<dbReference type="KEGG" id="nta:107821901"/>
<evidence type="ECO:0008006" key="5">
    <source>
        <dbReference type="Google" id="ProtNLM"/>
    </source>
</evidence>
<dbReference type="InterPro" id="IPR007021">
    <property type="entry name" value="DUF659"/>
</dbReference>
<dbReference type="InterPro" id="IPR008906">
    <property type="entry name" value="HATC_C_dom"/>
</dbReference>
<feature type="region of interest" description="Disordered" evidence="1">
    <location>
        <begin position="1"/>
        <end position="20"/>
    </location>
</feature>
<gene>
    <name evidence="4" type="primary">LOC107821901</name>
</gene>
<evidence type="ECO:0000259" key="3">
    <source>
        <dbReference type="Pfam" id="PF05699"/>
    </source>
</evidence>
<feature type="domain" description="HAT C-terminal dimerisation" evidence="3">
    <location>
        <begin position="561"/>
        <end position="640"/>
    </location>
</feature>
<proteinExistence type="predicted"/>
<dbReference type="SUPFAM" id="SSF53098">
    <property type="entry name" value="Ribonuclease H-like"/>
    <property type="match status" value="1"/>
</dbReference>
<dbReference type="PaxDb" id="4097-A0A1S4CS45"/>
<feature type="domain" description="DUF659" evidence="2">
    <location>
        <begin position="170"/>
        <end position="330"/>
    </location>
</feature>
<dbReference type="AlphaFoldDB" id="A0A1S4CS45"/>
<dbReference type="Pfam" id="PF04937">
    <property type="entry name" value="DUF659"/>
    <property type="match status" value="1"/>
</dbReference>
<evidence type="ECO:0000256" key="1">
    <source>
        <dbReference type="SAM" id="MobiDB-lite"/>
    </source>
</evidence>
<name>A0A1S4CS45_TOBAC</name>
<evidence type="ECO:0000259" key="2">
    <source>
        <dbReference type="Pfam" id="PF04937"/>
    </source>
</evidence>
<evidence type="ECO:0000313" key="4">
    <source>
        <dbReference type="RefSeq" id="XP_016503844.1"/>
    </source>
</evidence>
<dbReference type="RefSeq" id="XP_016503844.1">
    <property type="nucleotide sequence ID" value="XM_016648358.1"/>
</dbReference>
<accession>A0A1S4CS45</accession>
<dbReference type="Pfam" id="PF05699">
    <property type="entry name" value="Dimer_Tnp_hAT"/>
    <property type="match status" value="1"/>
</dbReference>